<keyword evidence="4 9" id="KW-0378">Hydrolase</keyword>
<dbReference type="InterPro" id="IPR013784">
    <property type="entry name" value="Carb-bd-like_fold"/>
</dbReference>
<dbReference type="EMBL" id="JAPEVB010000001">
    <property type="protein sequence ID" value="KAJ4397765.1"/>
    <property type="molecule type" value="Genomic_DNA"/>
</dbReference>
<keyword evidence="7 9" id="KW-0326">Glycosidase</keyword>
<dbReference type="PANTHER" id="PTHR31616:SF12">
    <property type="entry name" value="GLUCOAMYLASE"/>
    <property type="match status" value="1"/>
</dbReference>
<accession>A0A9W8Z4X4</accession>
<evidence type="ECO:0000256" key="3">
    <source>
        <dbReference type="ARBA" id="ARBA00022729"/>
    </source>
</evidence>
<dbReference type="Gene3D" id="1.50.10.10">
    <property type="match status" value="1"/>
</dbReference>
<dbReference type="Pfam" id="PF00723">
    <property type="entry name" value="Glyco_hydro_15"/>
    <property type="match status" value="1"/>
</dbReference>
<feature type="domain" description="CBM20" evidence="13">
    <location>
        <begin position="508"/>
        <end position="621"/>
    </location>
</feature>
<dbReference type="SUPFAM" id="SSF49452">
    <property type="entry name" value="Starch-binding domain-like"/>
    <property type="match status" value="1"/>
</dbReference>
<evidence type="ECO:0000256" key="9">
    <source>
        <dbReference type="PIRNR" id="PIRNR001031"/>
    </source>
</evidence>
<feature type="active site" description="Proton donor" evidence="10">
    <location>
        <position position="208"/>
    </location>
</feature>
<evidence type="ECO:0000256" key="4">
    <source>
        <dbReference type="ARBA" id="ARBA00022801"/>
    </source>
</evidence>
<dbReference type="SMART" id="SM01065">
    <property type="entry name" value="CBM_2"/>
    <property type="match status" value="1"/>
</dbReference>
<keyword evidence="15" id="KW-1185">Reference proteome</keyword>
<comment type="catalytic activity">
    <reaction evidence="1 9">
        <text>Hydrolysis of terminal (1-&gt;4)-linked alpha-D-glucose residues successively from non-reducing ends of the chains with release of beta-D-glucose.</text>
        <dbReference type="EC" id="3.2.1.3"/>
    </reaction>
</comment>
<evidence type="ECO:0000256" key="5">
    <source>
        <dbReference type="ARBA" id="ARBA00023180"/>
    </source>
</evidence>
<evidence type="ECO:0000256" key="1">
    <source>
        <dbReference type="ARBA" id="ARBA00001863"/>
    </source>
</evidence>
<dbReference type="InterPro" id="IPR008291">
    <property type="entry name" value="Glucoamylase_SBD"/>
</dbReference>
<evidence type="ECO:0000256" key="7">
    <source>
        <dbReference type="ARBA" id="ARBA00023295"/>
    </source>
</evidence>
<dbReference type="InterPro" id="IPR012341">
    <property type="entry name" value="6hp_glycosidase-like_sf"/>
</dbReference>
<name>A0A9W8Z4X4_9PEZI</name>
<dbReference type="AlphaFoldDB" id="A0A9W8Z4X4"/>
<dbReference type="PIRSF" id="PIRSF001031">
    <property type="entry name" value="Glu-a-glcsd_SBD"/>
    <property type="match status" value="1"/>
</dbReference>
<keyword evidence="3 12" id="KW-0732">Signal</keyword>
<dbReference type="Proteomes" id="UP001140453">
    <property type="component" value="Unassembled WGS sequence"/>
</dbReference>
<evidence type="ECO:0000313" key="15">
    <source>
        <dbReference type="Proteomes" id="UP001140453"/>
    </source>
</evidence>
<organism evidence="14 15">
    <name type="scientific">Gnomoniopsis smithogilvyi</name>
    <dbReference type="NCBI Taxonomy" id="1191159"/>
    <lineage>
        <taxon>Eukaryota</taxon>
        <taxon>Fungi</taxon>
        <taxon>Dikarya</taxon>
        <taxon>Ascomycota</taxon>
        <taxon>Pezizomycotina</taxon>
        <taxon>Sordariomycetes</taxon>
        <taxon>Sordariomycetidae</taxon>
        <taxon>Diaporthales</taxon>
        <taxon>Gnomoniaceae</taxon>
        <taxon>Gnomoniopsis</taxon>
    </lineage>
</organism>
<dbReference type="PROSITE" id="PS51166">
    <property type="entry name" value="CBM20"/>
    <property type="match status" value="1"/>
</dbReference>
<comment type="caution">
    <text evidence="14">The sequence shown here is derived from an EMBL/GenBank/DDBJ whole genome shotgun (WGS) entry which is preliminary data.</text>
</comment>
<dbReference type="InterPro" id="IPR002044">
    <property type="entry name" value="CBM20"/>
</dbReference>
<dbReference type="InterPro" id="IPR011613">
    <property type="entry name" value="GH15-like"/>
</dbReference>
<keyword evidence="8 9" id="KW-0624">Polysaccharide degradation</keyword>
<evidence type="ECO:0000256" key="11">
    <source>
        <dbReference type="PIRSR" id="PIRSR001031-2"/>
    </source>
</evidence>
<dbReference type="EC" id="3.2.1.3" evidence="9"/>
<dbReference type="PROSITE" id="PS00820">
    <property type="entry name" value="GLUCOAMYLASE"/>
    <property type="match status" value="1"/>
</dbReference>
<dbReference type="InterPro" id="IPR000165">
    <property type="entry name" value="Glucoamylase"/>
</dbReference>
<evidence type="ECO:0000313" key="14">
    <source>
        <dbReference type="EMBL" id="KAJ4397765.1"/>
    </source>
</evidence>
<dbReference type="GO" id="GO:2001070">
    <property type="term" value="F:starch binding"/>
    <property type="evidence" value="ECO:0007669"/>
    <property type="project" value="InterPro"/>
</dbReference>
<keyword evidence="6 9" id="KW-0119">Carbohydrate metabolism</keyword>
<dbReference type="Pfam" id="PF00686">
    <property type="entry name" value="CBM_20"/>
    <property type="match status" value="1"/>
</dbReference>
<proteinExistence type="inferred from homology"/>
<evidence type="ECO:0000256" key="10">
    <source>
        <dbReference type="PIRSR" id="PIRSR001031-1"/>
    </source>
</evidence>
<reference evidence="14" key="1">
    <citation type="submission" date="2022-10" db="EMBL/GenBank/DDBJ databases">
        <title>Tapping the CABI collections for fungal endophytes: first genome assemblies for Collariella, Neodidymelliopsis, Ascochyta clinopodiicola, Didymella pomorum, Didymosphaeria variabile, Neocosmospora piperis and Neocucurbitaria cava.</title>
        <authorList>
            <person name="Hill R."/>
        </authorList>
    </citation>
    <scope>NUCLEOTIDE SEQUENCE</scope>
    <source>
        <strain evidence="14">IMI 355082</strain>
    </source>
</reference>
<dbReference type="PANTHER" id="PTHR31616">
    <property type="entry name" value="TREHALASE"/>
    <property type="match status" value="1"/>
</dbReference>
<evidence type="ECO:0000259" key="13">
    <source>
        <dbReference type="PROSITE" id="PS51166"/>
    </source>
</evidence>
<evidence type="ECO:0000256" key="6">
    <source>
        <dbReference type="ARBA" id="ARBA00023277"/>
    </source>
</evidence>
<dbReference type="GO" id="GO:0000272">
    <property type="term" value="P:polysaccharide catabolic process"/>
    <property type="evidence" value="ECO:0007669"/>
    <property type="project" value="UniProtKB-KW"/>
</dbReference>
<feature type="chain" id="PRO_5040816802" description="Glucoamylase" evidence="12">
    <location>
        <begin position="26"/>
        <end position="629"/>
    </location>
</feature>
<dbReference type="PRINTS" id="PR00736">
    <property type="entry name" value="GLHYDRLASE15"/>
</dbReference>
<feature type="active site" description="Proton acceptor" evidence="10">
    <location>
        <position position="205"/>
    </location>
</feature>
<protein>
    <recommendedName>
        <fullName evidence="9">Glucoamylase</fullName>
        <ecNumber evidence="9">3.2.1.3</ecNumber>
    </recommendedName>
    <alternativeName>
        <fullName evidence="9">1,4-alpha-D-glucan glucohydrolase</fullName>
    </alternativeName>
    <alternativeName>
        <fullName evidence="9">Glucan 1,4-alpha-glucosidase</fullName>
    </alternativeName>
</protein>
<dbReference type="InterPro" id="IPR046966">
    <property type="entry name" value="Glucoamylase_active_site"/>
</dbReference>
<evidence type="ECO:0000256" key="12">
    <source>
        <dbReference type="SAM" id="SignalP"/>
    </source>
</evidence>
<feature type="binding site" evidence="11">
    <location>
        <position position="149"/>
    </location>
    <ligand>
        <name>substrate</name>
    </ligand>
</feature>
<evidence type="ECO:0000256" key="8">
    <source>
        <dbReference type="ARBA" id="ARBA00023326"/>
    </source>
</evidence>
<evidence type="ECO:0000256" key="2">
    <source>
        <dbReference type="ARBA" id="ARBA00006188"/>
    </source>
</evidence>
<feature type="signal peptide" evidence="12">
    <location>
        <begin position="1"/>
        <end position="25"/>
    </location>
</feature>
<gene>
    <name evidence="14" type="ORF">N0V93_002001</name>
</gene>
<keyword evidence="5" id="KW-0325">Glycoprotein</keyword>
<dbReference type="GO" id="GO:0004339">
    <property type="term" value="F:glucan 1,4-alpha-glucosidase activity"/>
    <property type="evidence" value="ECO:0007669"/>
    <property type="project" value="UniProtKB-EC"/>
</dbReference>
<dbReference type="InterPro" id="IPR013783">
    <property type="entry name" value="Ig-like_fold"/>
</dbReference>
<dbReference type="InterPro" id="IPR008928">
    <property type="entry name" value="6-hairpin_glycosidase_sf"/>
</dbReference>
<dbReference type="OrthoDB" id="6123450at2759"/>
<sequence>MLLSLSRSLLTSGLALGVGARAAVADQNVDVDSFVSSERAIALQGALNNIGPDGSEVPGASAGLVVASPSKANPNYFYTWTRDSALTLRMIVDEYILGNEDLVKYVEDYLSAQAALQTITNPSGTFLPSGAGLGEPKYMVDGTRFNGAWGRPQRDGPALRAITLIEYSWTLISQGQEDKVKTIIWPVIQNDLSYVGQYWNTTGFDLWEEVEGSSFFTTQNQYRALVEGTSLAAELGETCTGCDQAPEVLCFLQSYWNGDYYVANKNLEYDAGRTGIDANTILGPISIFDVEAACDSPTLQPCHSKSLANFKVFVDTFRNDSLYPINAGLNATDGVAVGRYPEDVYYGGNPWYLITLGAAEFLYDAVASWTQQCQIVVDSTSLSFFQDLYPDAEAQTYTSNGTASPFTQILNTATAYADSFVAVAQQYTPANGSLSEQFNKTLPGNPISAYDLTWSFASFVTMAQRRAGEYPRTWTAGASVSLPSTCSASSTAGTYAPAVAAGAPDVTELSTCTSNVLFTVNASTYFGENVYLVGSSPELGSWNIDNSQPLSAANYTSERPLWYVEVAMTAGETVDFVYAKQQDCNQGYLYESINRTVVVPACVSNGTTTQVLATVDDTWTGSEGASGNC</sequence>
<dbReference type="GO" id="GO:0000324">
    <property type="term" value="C:fungal-type vacuole"/>
    <property type="evidence" value="ECO:0007669"/>
    <property type="project" value="TreeGrafter"/>
</dbReference>
<dbReference type="FunFam" id="1.50.10.10:FF:000018">
    <property type="entry name" value="Glucoamylase"/>
    <property type="match status" value="1"/>
</dbReference>
<comment type="similarity">
    <text evidence="2 9">Belongs to the glycosyl hydrolase 15 family.</text>
</comment>
<dbReference type="Gene3D" id="2.60.40.10">
    <property type="entry name" value="Immunoglobulins"/>
    <property type="match status" value="1"/>
</dbReference>
<dbReference type="SUPFAM" id="SSF48208">
    <property type="entry name" value="Six-hairpin glycosidases"/>
    <property type="match status" value="1"/>
</dbReference>